<feature type="transmembrane region" description="Helical" evidence="11">
    <location>
        <begin position="62"/>
        <end position="86"/>
    </location>
</feature>
<comment type="caution">
    <text evidence="14">The sequence shown here is derived from an EMBL/GenBank/DDBJ whole genome shotgun (WGS) entry which is preliminary data.</text>
</comment>
<dbReference type="InterPro" id="IPR005170">
    <property type="entry name" value="Transptr-assoc_dom"/>
</dbReference>
<dbReference type="PANTHER" id="PTHR22777">
    <property type="entry name" value="HEMOLYSIN-RELATED"/>
    <property type="match status" value="1"/>
</dbReference>
<dbReference type="Proteomes" id="UP000662703">
    <property type="component" value="Unassembled WGS sequence"/>
</dbReference>
<feature type="domain" description="CNNM transmembrane" evidence="13">
    <location>
        <begin position="2"/>
        <end position="191"/>
    </location>
</feature>
<evidence type="ECO:0000256" key="10">
    <source>
        <dbReference type="PROSITE-ProRule" id="PRU01193"/>
    </source>
</evidence>
<evidence type="ECO:0000313" key="14">
    <source>
        <dbReference type="EMBL" id="MBF5055902.1"/>
    </source>
</evidence>
<keyword evidence="7 9" id="KW-0129">CBS domain</keyword>
<evidence type="ECO:0000259" key="12">
    <source>
        <dbReference type="PROSITE" id="PS51371"/>
    </source>
</evidence>
<dbReference type="Pfam" id="PF03471">
    <property type="entry name" value="CorC_HlyC"/>
    <property type="match status" value="1"/>
</dbReference>
<dbReference type="Pfam" id="PF01595">
    <property type="entry name" value="CNNM"/>
    <property type="match status" value="1"/>
</dbReference>
<feature type="domain" description="CBS" evidence="12">
    <location>
        <begin position="208"/>
        <end position="270"/>
    </location>
</feature>
<feature type="transmembrane region" description="Helical" evidence="11">
    <location>
        <begin position="92"/>
        <end position="112"/>
    </location>
</feature>
<comment type="similarity">
    <text evidence="2">Belongs to the UPF0053 family.</text>
</comment>
<dbReference type="InterPro" id="IPR036318">
    <property type="entry name" value="FAD-bd_PCMH-like_sf"/>
</dbReference>
<dbReference type="SUPFAM" id="SSF56176">
    <property type="entry name" value="FAD-binding/transporter-associated domain-like"/>
    <property type="match status" value="1"/>
</dbReference>
<dbReference type="RefSeq" id="WP_194298358.1">
    <property type="nucleotide sequence ID" value="NZ_ARXX01000013.1"/>
</dbReference>
<evidence type="ECO:0000256" key="11">
    <source>
        <dbReference type="SAM" id="Phobius"/>
    </source>
</evidence>
<reference evidence="14 15" key="1">
    <citation type="submission" date="2012-09" db="EMBL/GenBank/DDBJ databases">
        <title>Genome Sequence of alkane-degrading Bacterium Alcanivorax sp. 521-1.</title>
        <authorList>
            <person name="Lai Q."/>
            <person name="Shao Z."/>
        </authorList>
    </citation>
    <scope>NUCLEOTIDE SEQUENCE [LARGE SCALE GENOMIC DNA]</scope>
    <source>
        <strain evidence="14 15">521-1</strain>
    </source>
</reference>
<evidence type="ECO:0000256" key="4">
    <source>
        <dbReference type="ARBA" id="ARBA00022692"/>
    </source>
</evidence>
<dbReference type="InterPro" id="IPR044751">
    <property type="entry name" value="Ion_transp-like_CBS"/>
</dbReference>
<evidence type="ECO:0000256" key="9">
    <source>
        <dbReference type="PROSITE-ProRule" id="PRU00703"/>
    </source>
</evidence>
<keyword evidence="5" id="KW-0677">Repeat</keyword>
<comment type="subcellular location">
    <subcellularLocation>
        <location evidence="1">Cell membrane</location>
        <topology evidence="1">Multi-pass membrane protein</topology>
    </subcellularLocation>
</comment>
<evidence type="ECO:0000256" key="3">
    <source>
        <dbReference type="ARBA" id="ARBA00022475"/>
    </source>
</evidence>
<dbReference type="CDD" id="cd04590">
    <property type="entry name" value="CBS_pair_CorC_HlyC_assoc"/>
    <property type="match status" value="1"/>
</dbReference>
<name>A0ABS0AP43_9GAMM</name>
<keyword evidence="8 10" id="KW-0472">Membrane</keyword>
<dbReference type="PROSITE" id="PS51371">
    <property type="entry name" value="CBS"/>
    <property type="match status" value="2"/>
</dbReference>
<dbReference type="Gene3D" id="3.10.580.10">
    <property type="entry name" value="CBS-domain"/>
    <property type="match status" value="1"/>
</dbReference>
<dbReference type="Gene3D" id="3.30.465.10">
    <property type="match status" value="1"/>
</dbReference>
<dbReference type="InterPro" id="IPR000644">
    <property type="entry name" value="CBS_dom"/>
</dbReference>
<dbReference type="PANTHER" id="PTHR22777:SF32">
    <property type="entry name" value="UPF0053 INNER MEMBRANE PROTEIN YFJD"/>
    <property type="match status" value="1"/>
</dbReference>
<evidence type="ECO:0000259" key="13">
    <source>
        <dbReference type="PROSITE" id="PS51846"/>
    </source>
</evidence>
<sequence length="426" mass="47418">MDSFSDGWLITALIILIFGSAFFSSSETGMVAINRYRLRHLARQGHRAATRVEELLRRTDRLLSVILIGNNFVNNFAATVAAILAIRWLGDSGAAVAPVVITLVMLVFAEITPKTYAALKPERIAFPASFVLKPLQVLLAPLVWLVNGVSMFFLRLAGAPLGQSEDDHLSPEELRTVVNEAGGLIPEKHQKMLLNILDLESVTVEDIMIPRNEMVGVDLEDDMDEILNTLRASQHTRLPVYRGDPNNMLGTLHLRKLSRLLLKEDINKAELMQYTVEPYFVPEGTSLNRQLINFQNAKRRIGIVVDEYGDVLGLVTLEDILEEIVGEFTTDLAATSQDIHPQEDGSYVIDGATHLREINRSLDWALPTGGPRTLNGLILEHLEDIPDANTSIRIDDYLIEILQVKDNMVKAARMRRASDQAKADGP</sequence>
<feature type="domain" description="CBS" evidence="12">
    <location>
        <begin position="272"/>
        <end position="332"/>
    </location>
</feature>
<dbReference type="EMBL" id="ARXX01000013">
    <property type="protein sequence ID" value="MBF5055902.1"/>
    <property type="molecule type" value="Genomic_DNA"/>
</dbReference>
<evidence type="ECO:0000256" key="8">
    <source>
        <dbReference type="ARBA" id="ARBA00023136"/>
    </source>
</evidence>
<evidence type="ECO:0000256" key="6">
    <source>
        <dbReference type="ARBA" id="ARBA00022989"/>
    </source>
</evidence>
<organism evidence="14 15">
    <name type="scientific">Alloalcanivorax profundimaris</name>
    <dbReference type="NCBI Taxonomy" id="2735259"/>
    <lineage>
        <taxon>Bacteria</taxon>
        <taxon>Pseudomonadati</taxon>
        <taxon>Pseudomonadota</taxon>
        <taxon>Gammaproteobacteria</taxon>
        <taxon>Oceanospirillales</taxon>
        <taxon>Alcanivoracaceae</taxon>
        <taxon>Alloalcanivorax</taxon>
    </lineage>
</organism>
<accession>A0ABS0AP43</accession>
<protein>
    <recommendedName>
        <fullName evidence="16">HlyC/CorC family transporter</fullName>
    </recommendedName>
</protein>
<keyword evidence="6 10" id="KW-1133">Transmembrane helix</keyword>
<dbReference type="SUPFAM" id="SSF54631">
    <property type="entry name" value="CBS-domain pair"/>
    <property type="match status" value="1"/>
</dbReference>
<keyword evidence="15" id="KW-1185">Reference proteome</keyword>
<keyword evidence="3" id="KW-1003">Cell membrane</keyword>
<keyword evidence="4 10" id="KW-0812">Transmembrane</keyword>
<dbReference type="Pfam" id="PF00571">
    <property type="entry name" value="CBS"/>
    <property type="match status" value="2"/>
</dbReference>
<evidence type="ECO:0000313" key="15">
    <source>
        <dbReference type="Proteomes" id="UP000662703"/>
    </source>
</evidence>
<evidence type="ECO:0000256" key="2">
    <source>
        <dbReference type="ARBA" id="ARBA00006337"/>
    </source>
</evidence>
<evidence type="ECO:0000256" key="1">
    <source>
        <dbReference type="ARBA" id="ARBA00004651"/>
    </source>
</evidence>
<dbReference type="SMART" id="SM01091">
    <property type="entry name" value="CorC_HlyC"/>
    <property type="match status" value="1"/>
</dbReference>
<dbReference type="NCBIfam" id="NF008604">
    <property type="entry name" value="PRK11573.1"/>
    <property type="match status" value="1"/>
</dbReference>
<evidence type="ECO:0000256" key="5">
    <source>
        <dbReference type="ARBA" id="ARBA00022737"/>
    </source>
</evidence>
<dbReference type="InterPro" id="IPR016169">
    <property type="entry name" value="FAD-bd_PCMH_sub2"/>
</dbReference>
<gene>
    <name evidence="14" type="ORF">Y5W_01196</name>
</gene>
<dbReference type="InterPro" id="IPR002550">
    <property type="entry name" value="CNNM"/>
</dbReference>
<evidence type="ECO:0000256" key="7">
    <source>
        <dbReference type="ARBA" id="ARBA00023122"/>
    </source>
</evidence>
<feature type="transmembrane region" description="Helical" evidence="11">
    <location>
        <begin position="12"/>
        <end position="33"/>
    </location>
</feature>
<proteinExistence type="inferred from homology"/>
<evidence type="ECO:0008006" key="16">
    <source>
        <dbReference type="Google" id="ProtNLM"/>
    </source>
</evidence>
<feature type="transmembrane region" description="Helical" evidence="11">
    <location>
        <begin position="124"/>
        <end position="146"/>
    </location>
</feature>
<dbReference type="PROSITE" id="PS51846">
    <property type="entry name" value="CNNM"/>
    <property type="match status" value="1"/>
</dbReference>
<dbReference type="InterPro" id="IPR046342">
    <property type="entry name" value="CBS_dom_sf"/>
</dbReference>